<evidence type="ECO:0000256" key="1">
    <source>
        <dbReference type="SAM" id="MobiDB-lite"/>
    </source>
</evidence>
<dbReference type="AlphaFoldDB" id="A0A6N2KUU9"/>
<name>A0A6N2KUU9_SALVM</name>
<sequence>MTIEIGQVHRKASGKVKSGKEFAKSHSRASAKDQRLSCLSVPGIMVYKNRLPFRSGIGYLSKVFRERPTLP</sequence>
<feature type="region of interest" description="Disordered" evidence="1">
    <location>
        <begin position="1"/>
        <end position="28"/>
    </location>
</feature>
<protein>
    <submittedName>
        <fullName evidence="2">Uncharacterized protein</fullName>
    </submittedName>
</protein>
<dbReference type="EMBL" id="CAADRP010000467">
    <property type="protein sequence ID" value="VFU28871.1"/>
    <property type="molecule type" value="Genomic_DNA"/>
</dbReference>
<accession>A0A6N2KUU9</accession>
<feature type="compositionally biased region" description="Basic and acidic residues" evidence="1">
    <location>
        <begin position="18"/>
        <end position="28"/>
    </location>
</feature>
<organism evidence="2">
    <name type="scientific">Salix viminalis</name>
    <name type="common">Common osier</name>
    <name type="synonym">Basket willow</name>
    <dbReference type="NCBI Taxonomy" id="40686"/>
    <lineage>
        <taxon>Eukaryota</taxon>
        <taxon>Viridiplantae</taxon>
        <taxon>Streptophyta</taxon>
        <taxon>Embryophyta</taxon>
        <taxon>Tracheophyta</taxon>
        <taxon>Spermatophyta</taxon>
        <taxon>Magnoliopsida</taxon>
        <taxon>eudicotyledons</taxon>
        <taxon>Gunneridae</taxon>
        <taxon>Pentapetalae</taxon>
        <taxon>rosids</taxon>
        <taxon>fabids</taxon>
        <taxon>Malpighiales</taxon>
        <taxon>Salicaceae</taxon>
        <taxon>Saliceae</taxon>
        <taxon>Salix</taxon>
    </lineage>
</organism>
<reference evidence="2" key="1">
    <citation type="submission" date="2019-03" db="EMBL/GenBank/DDBJ databases">
        <authorList>
            <person name="Mank J."/>
            <person name="Almeida P."/>
        </authorList>
    </citation>
    <scope>NUCLEOTIDE SEQUENCE</scope>
    <source>
        <strain evidence="2">78183</strain>
    </source>
</reference>
<proteinExistence type="predicted"/>
<evidence type="ECO:0000313" key="2">
    <source>
        <dbReference type="EMBL" id="VFU28871.1"/>
    </source>
</evidence>
<gene>
    <name evidence="2" type="ORF">SVIM_LOCUS99064</name>
</gene>